<evidence type="ECO:0000313" key="3">
    <source>
        <dbReference type="Proteomes" id="UP000288805"/>
    </source>
</evidence>
<comment type="caution">
    <text evidence="2">The sequence shown here is derived from an EMBL/GenBank/DDBJ whole genome shotgun (WGS) entry which is preliminary data.</text>
</comment>
<dbReference type="PANTHER" id="PTHR46890:SF50">
    <property type="entry name" value="RNA-DIRECTED DNA POLYMERASE, EUKARYOTA, REVERSE TRANSCRIPTASE ZINC-BINDING DOMAIN PROTEIN-RELATED"/>
    <property type="match status" value="1"/>
</dbReference>
<dbReference type="EMBL" id="QGNW01000105">
    <property type="protein sequence ID" value="RVW96880.1"/>
    <property type="molecule type" value="Genomic_DNA"/>
</dbReference>
<accession>A0A438IJL2</accession>
<dbReference type="InterPro" id="IPR052343">
    <property type="entry name" value="Retrotransposon-Effector_Assoc"/>
</dbReference>
<evidence type="ECO:0000313" key="2">
    <source>
        <dbReference type="EMBL" id="RVW96880.1"/>
    </source>
</evidence>
<dbReference type="Pfam" id="PF00078">
    <property type="entry name" value="RVT_1"/>
    <property type="match status" value="1"/>
</dbReference>
<dbReference type="CDD" id="cd01650">
    <property type="entry name" value="RT_nLTR_like"/>
    <property type="match status" value="1"/>
</dbReference>
<proteinExistence type="predicted"/>
<dbReference type="AlphaFoldDB" id="A0A438IJL2"/>
<dbReference type="PANTHER" id="PTHR46890">
    <property type="entry name" value="NON-LTR RETROLELEMENT REVERSE TRANSCRIPTASE-LIKE PROTEIN-RELATED"/>
    <property type="match status" value="1"/>
</dbReference>
<gene>
    <name evidence="2" type="primary">YTX2_695</name>
    <name evidence="2" type="ORF">CK203_026077</name>
</gene>
<protein>
    <submittedName>
        <fullName evidence="2">Transposon TX1 uncharacterized 149 kDa protein</fullName>
    </submittedName>
</protein>
<evidence type="ECO:0000259" key="1">
    <source>
        <dbReference type="Pfam" id="PF00078"/>
    </source>
</evidence>
<dbReference type="Proteomes" id="UP000288805">
    <property type="component" value="Unassembled WGS sequence"/>
</dbReference>
<dbReference type="InterPro" id="IPR043502">
    <property type="entry name" value="DNA/RNA_pol_sf"/>
</dbReference>
<organism evidence="2 3">
    <name type="scientific">Vitis vinifera</name>
    <name type="common">Grape</name>
    <dbReference type="NCBI Taxonomy" id="29760"/>
    <lineage>
        <taxon>Eukaryota</taxon>
        <taxon>Viridiplantae</taxon>
        <taxon>Streptophyta</taxon>
        <taxon>Embryophyta</taxon>
        <taxon>Tracheophyta</taxon>
        <taxon>Spermatophyta</taxon>
        <taxon>Magnoliopsida</taxon>
        <taxon>eudicotyledons</taxon>
        <taxon>Gunneridae</taxon>
        <taxon>Pentapetalae</taxon>
        <taxon>rosids</taxon>
        <taxon>Vitales</taxon>
        <taxon>Vitaceae</taxon>
        <taxon>Viteae</taxon>
        <taxon>Vitis</taxon>
    </lineage>
</organism>
<reference evidence="2 3" key="1">
    <citation type="journal article" date="2018" name="PLoS Genet.">
        <title>Population sequencing reveals clonal diversity and ancestral inbreeding in the grapevine cultivar Chardonnay.</title>
        <authorList>
            <person name="Roach M.J."/>
            <person name="Johnson D.L."/>
            <person name="Bohlmann J."/>
            <person name="van Vuuren H.J."/>
            <person name="Jones S.J."/>
            <person name="Pretorius I.S."/>
            <person name="Schmidt S.A."/>
            <person name="Borneman A.R."/>
        </authorList>
    </citation>
    <scope>NUCLEOTIDE SEQUENCE [LARGE SCALE GENOMIC DNA]</scope>
    <source>
        <strain evidence="3">cv. Chardonnay</strain>
        <tissue evidence="2">Leaf</tissue>
    </source>
</reference>
<dbReference type="SUPFAM" id="SSF56672">
    <property type="entry name" value="DNA/RNA polymerases"/>
    <property type="match status" value="1"/>
</dbReference>
<sequence length="272" mass="31243">MELSIKENATFIALVAKKSQTSRISIYRPINLVTSLYKIIAKVLLGQLRKVLQDTIFLTQGTFVEGRQILDAILIANELVDEKRRSREEGLVFKIDFEKAYDHIDWDFLDHVLKRKGFSSRWRPWMRGCLSSTMFAILVNVNIKGWVKAYKGLRQGDLLSHFLFTLVADVLSRLIVRAEERLSGLRINLNKSTLSGINISQNQTARLTSLLDCAISDWPLSYLGLPLEGNTNSLSFWDLVLDRVFRRFDGWKKAFCPKEEESPLFNLVCHTC</sequence>
<feature type="domain" description="Reverse transcriptase" evidence="1">
    <location>
        <begin position="17"/>
        <end position="175"/>
    </location>
</feature>
<name>A0A438IJL2_VITVI</name>
<dbReference type="InterPro" id="IPR000477">
    <property type="entry name" value="RT_dom"/>
</dbReference>